<organism evidence="1">
    <name type="scientific">viral metagenome</name>
    <dbReference type="NCBI Taxonomy" id="1070528"/>
    <lineage>
        <taxon>unclassified sequences</taxon>
        <taxon>metagenomes</taxon>
        <taxon>organismal metagenomes</taxon>
    </lineage>
</organism>
<gene>
    <name evidence="1" type="ORF">MM415A02415_0012</name>
</gene>
<reference evidence="1" key="1">
    <citation type="submission" date="2020-03" db="EMBL/GenBank/DDBJ databases">
        <title>The deep terrestrial virosphere.</title>
        <authorList>
            <person name="Holmfeldt K."/>
            <person name="Nilsson E."/>
            <person name="Simone D."/>
            <person name="Lopez-Fernandez M."/>
            <person name="Wu X."/>
            <person name="de Brujin I."/>
            <person name="Lundin D."/>
            <person name="Andersson A."/>
            <person name="Bertilsson S."/>
            <person name="Dopson M."/>
        </authorList>
    </citation>
    <scope>NUCLEOTIDE SEQUENCE</scope>
    <source>
        <strain evidence="1">MM415A02415</strain>
    </source>
</reference>
<evidence type="ECO:0000313" key="1">
    <source>
        <dbReference type="EMBL" id="QJA73300.1"/>
    </source>
</evidence>
<dbReference type="AlphaFoldDB" id="A0A6M3JTM7"/>
<proteinExistence type="predicted"/>
<sequence>MKVQHILDEIEISLNELGRAAVDRGLLLRHMSFDLSELVNNGEWDWSMVHLDPILSLVESQRDYTLPDDFPDNFVRGAGDRGDKFCCKLDNETNETLLDYLVPSQFYSKDLLAETDGTPRYYTISAVTGGRRRLSLSPPPDDAATYTIDGLYIPQNYELDYEDDLPPMPNPTILKYTILRRYAPSVYDVPYQQALAAMHMAQARNRRGQLIPKFESYWGQAGLSRR</sequence>
<dbReference type="InterPro" id="IPR056209">
    <property type="entry name" value="SU10_adaptor"/>
</dbReference>
<protein>
    <submittedName>
        <fullName evidence="1">Uncharacterized protein</fullName>
    </submittedName>
</protein>
<dbReference type="EMBL" id="MT142016">
    <property type="protein sequence ID" value="QJA73300.1"/>
    <property type="molecule type" value="Genomic_DNA"/>
</dbReference>
<dbReference type="Pfam" id="PF24175">
    <property type="entry name" value="SU10_adaptor"/>
    <property type="match status" value="1"/>
</dbReference>
<accession>A0A6M3JTM7</accession>
<name>A0A6M3JTM7_9ZZZZ</name>